<evidence type="ECO:0000313" key="3">
    <source>
        <dbReference type="Proteomes" id="UP000249590"/>
    </source>
</evidence>
<dbReference type="Proteomes" id="UP000249590">
    <property type="component" value="Unassembled WGS sequence"/>
</dbReference>
<organism evidence="2 3">
    <name type="scientific">Acuticoccus sediminis</name>
    <dbReference type="NCBI Taxonomy" id="2184697"/>
    <lineage>
        <taxon>Bacteria</taxon>
        <taxon>Pseudomonadati</taxon>
        <taxon>Pseudomonadota</taxon>
        <taxon>Alphaproteobacteria</taxon>
        <taxon>Hyphomicrobiales</taxon>
        <taxon>Amorphaceae</taxon>
        <taxon>Acuticoccus</taxon>
    </lineage>
</organism>
<reference evidence="2 3" key="1">
    <citation type="submission" date="2018-05" db="EMBL/GenBank/DDBJ databases">
        <title>Acuticoccus sediminis sp. nov., isolated from deep-sea sediment of Indian Ocean.</title>
        <authorList>
            <person name="Liu X."/>
            <person name="Lai Q."/>
            <person name="Du Y."/>
            <person name="Sun F."/>
            <person name="Zhang X."/>
            <person name="Wang S."/>
            <person name="Shao Z."/>
        </authorList>
    </citation>
    <scope>NUCLEOTIDE SEQUENCE [LARGE SCALE GENOMIC DNA]</scope>
    <source>
        <strain evidence="2 3">PTG4-2</strain>
    </source>
</reference>
<evidence type="ECO:0000259" key="1">
    <source>
        <dbReference type="Pfam" id="PF04230"/>
    </source>
</evidence>
<feature type="domain" description="Polysaccharide pyruvyl transferase" evidence="1">
    <location>
        <begin position="49"/>
        <end position="249"/>
    </location>
</feature>
<keyword evidence="3" id="KW-1185">Reference proteome</keyword>
<accession>A0A8B2NR05</accession>
<sequence>MARVALLSDTSGSLHPGSRLASTNIDRLFAEAGHTIAARTPFLRTPTKADEARFGDVDAIVLHGEGGIHHTDARPKVRRLLEAAVAMKAERGCPLILINATVAALDEASLRALAAFDLVVVRDGESADYLAPHIGRPRMVPDLSLAMPYEPPAGPRTGTLVIDSVEPAIDLRLAEVAAAEGLPLLRMDPRVLAGPLYRIRKLPFVRDRLARKSRPQDVLARVAAAERVLTGRFHGLMFSILARRPFRAIQSNTGKIRSAIVDALGSDERHITASEALSMDPAVLAAVPDFTATERTAIAAYLERAQTGAKAMMDDIAALVRR</sequence>
<evidence type="ECO:0000313" key="2">
    <source>
        <dbReference type="EMBL" id="RAH99423.1"/>
    </source>
</evidence>
<dbReference type="RefSeq" id="WP_111349613.1">
    <property type="nucleotide sequence ID" value="NZ_QHHQ01000005.1"/>
</dbReference>
<dbReference type="InterPro" id="IPR007345">
    <property type="entry name" value="Polysacch_pyruvyl_Trfase"/>
</dbReference>
<name>A0A8B2NR05_9HYPH</name>
<comment type="caution">
    <text evidence="2">The sequence shown here is derived from an EMBL/GenBank/DDBJ whole genome shotgun (WGS) entry which is preliminary data.</text>
</comment>
<dbReference type="EMBL" id="QHHQ01000005">
    <property type="protein sequence ID" value="RAH99423.1"/>
    <property type="molecule type" value="Genomic_DNA"/>
</dbReference>
<proteinExistence type="predicted"/>
<dbReference type="PANTHER" id="PTHR36836:SF1">
    <property type="entry name" value="COLANIC ACID BIOSYNTHESIS PROTEIN WCAK"/>
    <property type="match status" value="1"/>
</dbReference>
<protein>
    <recommendedName>
        <fullName evidence="1">Polysaccharide pyruvyl transferase domain-containing protein</fullName>
    </recommendedName>
</protein>
<dbReference type="PANTHER" id="PTHR36836">
    <property type="entry name" value="COLANIC ACID BIOSYNTHESIS PROTEIN WCAK"/>
    <property type="match status" value="1"/>
</dbReference>
<dbReference type="AlphaFoldDB" id="A0A8B2NR05"/>
<dbReference type="OrthoDB" id="1123495at2"/>
<gene>
    <name evidence="2" type="ORF">DLJ53_23150</name>
</gene>
<dbReference type="Pfam" id="PF04230">
    <property type="entry name" value="PS_pyruv_trans"/>
    <property type="match status" value="1"/>
</dbReference>